<dbReference type="PROSITE" id="PS50268">
    <property type="entry name" value="CADHERIN_2"/>
    <property type="match status" value="1"/>
</dbReference>
<dbReference type="PROSITE" id="PS00330">
    <property type="entry name" value="HEMOLYSIN_CALCIUM"/>
    <property type="match status" value="2"/>
</dbReference>
<sequence length="923" mass="94262">MLPNRSTALPAPAFDVALDALTEPLTLTGLDGDSVRSPAGQAVHIDLGGDALITSASGLVSYMDIYNSSGTTDDQFGIDPLFSRVSATDGLNIGSEIAVDGIVIGLVAAWSDPTLLSFGFNGAATAELVQELLRSLTYVNTSADAGLIAYRSLQVDIGGPDGEYASAALTITTAPDDAEVFTPGTDHLVGTAGDDVFTVPEFCITDGDEIDGGLGDDTLQLVGGSISVNSFDLTQLATFSGIETIEGTDGIDSIVLGAHQLADVKRIDGAGGTNYLSLAGTDINLAGKIILNVAQIGLLDDDAVITLDNAETAKLVRGHSVDNDKLVLTNGILSADERTALHAQGVDIIAAKETIDGPVITTTQLAPVLEELDGDHVMLSGHNPVILDAGLNVTITADAAIKYLSVSVTGSSDAGNMLGVDTTGSVSLSNGLAVDSVISVGGTAIGHSTSDGGPQLAVEFDPAATPALVQELMRALTYSHADGVIAASRQISIHLMDATFRESTATVTVDPEGFVAQPPVVAELDGDHVTLNGHAPVVLDAGVSATIASDDAISSLTVSVGGPADAGNLLGVAVTGAVTLSSGVAANSVISVGGTPIGHFTAVSGSQLAIDFDPTATVAQIEQLVRALTYSHVDGVIAAAKQISIKLADAGDSETTVTVNVDPAVIVDPGPSEPDNVAPTRIDASASTIAELSATGTPVAILKAVDANAGDTFTYRLLDDAGGRFVLNGTSLLVADGFKFDYEQARSHTIKVRVTDKGGLSHDQLLSIAVGDVAVETTAGSIGDDLFVGGAKNDSLGGGLGNDKLAGGLGRDILSGGKGRDVFVFDTKPNKKTNLDKITDFSVKDDTIHLAKSAFTKIAKKGVLAKSAFWQGDKAHDANDRIIYNKKTGALFYDQDGTGAKAAIQFATVTKNLKMTASDFFVV</sequence>
<dbReference type="InterPro" id="IPR018511">
    <property type="entry name" value="Hemolysin-typ_Ca-bd_CS"/>
</dbReference>
<dbReference type="InterPro" id="IPR001343">
    <property type="entry name" value="Hemolysn_Ca-bd"/>
</dbReference>
<evidence type="ECO:0000259" key="5">
    <source>
        <dbReference type="PROSITE" id="PS50268"/>
    </source>
</evidence>
<dbReference type="GO" id="GO:0005509">
    <property type="term" value="F:calcium ion binding"/>
    <property type="evidence" value="ECO:0007669"/>
    <property type="project" value="InterPro"/>
</dbReference>
<keyword evidence="7" id="KW-1185">Reference proteome</keyword>
<keyword evidence="4" id="KW-0677">Repeat</keyword>
<comment type="cofactor">
    <cofactor evidence="1">
        <name>Ca(2+)</name>
        <dbReference type="ChEBI" id="CHEBI:29108"/>
    </cofactor>
</comment>
<comment type="subcellular location">
    <subcellularLocation>
        <location evidence="2">Secreted</location>
    </subcellularLocation>
</comment>
<dbReference type="RefSeq" id="WP_150945723.1">
    <property type="nucleotide sequence ID" value="NZ_VCMV01000022.1"/>
</dbReference>
<dbReference type="CDD" id="cd11304">
    <property type="entry name" value="Cadherin_repeat"/>
    <property type="match status" value="1"/>
</dbReference>
<dbReference type="Pfam" id="PF00353">
    <property type="entry name" value="HemolysinCabind"/>
    <property type="match status" value="2"/>
</dbReference>
<dbReference type="InterPro" id="IPR011049">
    <property type="entry name" value="Serralysin-like_metalloprot_C"/>
</dbReference>
<evidence type="ECO:0000256" key="4">
    <source>
        <dbReference type="ARBA" id="ARBA00022737"/>
    </source>
</evidence>
<evidence type="ECO:0000256" key="2">
    <source>
        <dbReference type="ARBA" id="ARBA00004613"/>
    </source>
</evidence>
<dbReference type="OrthoDB" id="8017047at2"/>
<organism evidence="6 7">
    <name type="scientific">Microvirga brassicacearum</name>
    <dbReference type="NCBI Taxonomy" id="2580413"/>
    <lineage>
        <taxon>Bacteria</taxon>
        <taxon>Pseudomonadati</taxon>
        <taxon>Pseudomonadota</taxon>
        <taxon>Alphaproteobacteria</taxon>
        <taxon>Hyphomicrobiales</taxon>
        <taxon>Methylobacteriaceae</taxon>
        <taxon>Microvirga</taxon>
    </lineage>
</organism>
<accession>A0A5N3P9A8</accession>
<dbReference type="GO" id="GO:0005615">
    <property type="term" value="C:extracellular space"/>
    <property type="evidence" value="ECO:0007669"/>
    <property type="project" value="InterPro"/>
</dbReference>
<proteinExistence type="predicted"/>
<keyword evidence="3" id="KW-0964">Secreted</keyword>
<dbReference type="SUPFAM" id="SSF49313">
    <property type="entry name" value="Cadherin-like"/>
    <property type="match status" value="1"/>
</dbReference>
<dbReference type="InterPro" id="IPR002126">
    <property type="entry name" value="Cadherin-like_dom"/>
</dbReference>
<dbReference type="Gene3D" id="2.150.10.10">
    <property type="entry name" value="Serralysin-like metalloprotease, C-terminal"/>
    <property type="match status" value="1"/>
</dbReference>
<feature type="domain" description="Cadherin" evidence="5">
    <location>
        <begin position="681"/>
        <end position="787"/>
    </location>
</feature>
<dbReference type="AlphaFoldDB" id="A0A5N3P9A8"/>
<name>A0A5N3P9A8_9HYPH</name>
<comment type="caution">
    <text evidence="6">The sequence shown here is derived from an EMBL/GenBank/DDBJ whole genome shotgun (WGS) entry which is preliminary data.</text>
</comment>
<dbReference type="Proteomes" id="UP000325684">
    <property type="component" value="Unassembled WGS sequence"/>
</dbReference>
<dbReference type="EMBL" id="VCMV01000022">
    <property type="protein sequence ID" value="KAB0266319.1"/>
    <property type="molecule type" value="Genomic_DNA"/>
</dbReference>
<dbReference type="InterPro" id="IPR013858">
    <property type="entry name" value="Peptidase_M10B_C"/>
</dbReference>
<evidence type="ECO:0000256" key="1">
    <source>
        <dbReference type="ARBA" id="ARBA00001913"/>
    </source>
</evidence>
<reference evidence="6 7" key="1">
    <citation type="journal article" date="2019" name="Microorganisms">
        <title>Genome Insights into the Novel Species Microvirga brassicacearum, a Rapeseed Endophyte with Biotechnological Potential.</title>
        <authorList>
            <person name="Jimenez-Gomez A."/>
            <person name="Saati-Santamaria Z."/>
            <person name="Igual J.M."/>
            <person name="Rivas R."/>
            <person name="Mateos P.F."/>
            <person name="Garcia-Fraile P."/>
        </authorList>
    </citation>
    <scope>NUCLEOTIDE SEQUENCE [LARGE SCALE GENOMIC DNA]</scope>
    <source>
        <strain evidence="6 7">CDVBN77</strain>
    </source>
</reference>
<dbReference type="InterPro" id="IPR015919">
    <property type="entry name" value="Cadherin-like_sf"/>
</dbReference>
<dbReference type="PRINTS" id="PR00313">
    <property type="entry name" value="CABNDNGRPT"/>
</dbReference>
<dbReference type="GO" id="GO:0007156">
    <property type="term" value="P:homophilic cell adhesion via plasma membrane adhesion molecules"/>
    <property type="evidence" value="ECO:0007669"/>
    <property type="project" value="InterPro"/>
</dbReference>
<evidence type="ECO:0000313" key="6">
    <source>
        <dbReference type="EMBL" id="KAB0266319.1"/>
    </source>
</evidence>
<dbReference type="SUPFAM" id="SSF51120">
    <property type="entry name" value="beta-Roll"/>
    <property type="match status" value="1"/>
</dbReference>
<dbReference type="GO" id="GO:0016020">
    <property type="term" value="C:membrane"/>
    <property type="evidence" value="ECO:0007669"/>
    <property type="project" value="InterPro"/>
</dbReference>
<evidence type="ECO:0000256" key="3">
    <source>
        <dbReference type="ARBA" id="ARBA00022525"/>
    </source>
</evidence>
<evidence type="ECO:0000313" key="7">
    <source>
        <dbReference type="Proteomes" id="UP000325684"/>
    </source>
</evidence>
<gene>
    <name evidence="6" type="ORF">FEZ63_14655</name>
</gene>
<protein>
    <recommendedName>
        <fullName evidence="5">Cadherin domain-containing protein</fullName>
    </recommendedName>
</protein>
<dbReference type="Pfam" id="PF08548">
    <property type="entry name" value="Peptidase_M10_C"/>
    <property type="match status" value="1"/>
</dbReference>